<dbReference type="PROSITE" id="PS00122">
    <property type="entry name" value="CARBOXYLESTERASE_B_1"/>
    <property type="match status" value="1"/>
</dbReference>
<feature type="signal peptide" evidence="3">
    <location>
        <begin position="1"/>
        <end position="17"/>
    </location>
</feature>
<dbReference type="GO" id="GO:0016787">
    <property type="term" value="F:hydrolase activity"/>
    <property type="evidence" value="ECO:0007669"/>
    <property type="project" value="UniProtKB-KW"/>
</dbReference>
<dbReference type="OrthoDB" id="408631at2759"/>
<dbReference type="InterPro" id="IPR019826">
    <property type="entry name" value="Carboxylesterase_B_AS"/>
</dbReference>
<evidence type="ECO:0000256" key="1">
    <source>
        <dbReference type="ARBA" id="ARBA00005964"/>
    </source>
</evidence>
<evidence type="ECO:0000259" key="4">
    <source>
        <dbReference type="Pfam" id="PF00135"/>
    </source>
</evidence>
<dbReference type="SUPFAM" id="SSF53474">
    <property type="entry name" value="alpha/beta-Hydrolases"/>
    <property type="match status" value="1"/>
</dbReference>
<evidence type="ECO:0000313" key="5">
    <source>
        <dbReference type="EMBL" id="ORY88206.1"/>
    </source>
</evidence>
<gene>
    <name evidence="5" type="ORF">BCR35DRAFT_263578</name>
</gene>
<dbReference type="Gene3D" id="3.40.50.1820">
    <property type="entry name" value="alpha/beta hydrolase"/>
    <property type="match status" value="1"/>
</dbReference>
<protein>
    <recommendedName>
        <fullName evidence="3">Carboxylic ester hydrolase</fullName>
        <ecNumber evidence="3">3.1.1.-</ecNumber>
    </recommendedName>
</protein>
<keyword evidence="2 3" id="KW-0378">Hydrolase</keyword>
<dbReference type="FunCoup" id="A0A1Y2FY02">
    <property type="interactions" value="2"/>
</dbReference>
<feature type="domain" description="Carboxylesterase type B" evidence="4">
    <location>
        <begin position="27"/>
        <end position="532"/>
    </location>
</feature>
<dbReference type="InterPro" id="IPR050309">
    <property type="entry name" value="Type-B_Carboxylest/Lipase"/>
</dbReference>
<name>A0A1Y2FY02_9BASI</name>
<comment type="similarity">
    <text evidence="1 3">Belongs to the type-B carboxylesterase/lipase family.</text>
</comment>
<comment type="caution">
    <text evidence="5">The sequence shown here is derived from an EMBL/GenBank/DDBJ whole genome shotgun (WGS) entry which is preliminary data.</text>
</comment>
<dbReference type="InParanoid" id="A0A1Y2FY02"/>
<evidence type="ECO:0000256" key="2">
    <source>
        <dbReference type="ARBA" id="ARBA00022801"/>
    </source>
</evidence>
<dbReference type="EC" id="3.1.1.-" evidence="3"/>
<keyword evidence="3" id="KW-0732">Signal</keyword>
<dbReference type="Proteomes" id="UP000193467">
    <property type="component" value="Unassembled WGS sequence"/>
</dbReference>
<accession>A0A1Y2FY02</accession>
<dbReference type="InterPro" id="IPR029058">
    <property type="entry name" value="AB_hydrolase_fold"/>
</dbReference>
<dbReference type="AlphaFoldDB" id="A0A1Y2FY02"/>
<dbReference type="PANTHER" id="PTHR11559">
    <property type="entry name" value="CARBOXYLESTERASE"/>
    <property type="match status" value="1"/>
</dbReference>
<dbReference type="EMBL" id="MCGR01000011">
    <property type="protein sequence ID" value="ORY88206.1"/>
    <property type="molecule type" value="Genomic_DNA"/>
</dbReference>
<sequence>MLLPPLLALLSAASSLASPLSKRDPTSPTVTIKNGTLVGRYEALLQQELFLNTPYARPPIGDLRLANPLYYNISWSSPRSAKSWGNVCPGSGISSQNNASLGQDYNLNEDCLNINIIRPEGAKEGDELPVLFWIFGGGFIQGTANDPRYNGSYLVQRSVELGEPIVRSSCSYRLTGFGFPAGQPAADAGVLNLGLKDQRLALHWVQENIAAFGGSPGKVTIWGQSAGGMSVTQQMLAYGGRDDGLFRAAIINSGIFAAQNRSVASQEKAWQSFLNSTSCTDVSTSLSCLRALPYETYYSALVNSSYNPAPIPDGDFITQSAVNAIKEGKIVNKNVLISATRDEATSGIGAPVGLQNETAFRSAVTFLSSTNSTSQLNKISELYPDDPEVGCPFNTGDGVASSGLMDKRINALITDQLHAGSRYFAQLHSSLASTWSSRFHQVPQNQSIELGVSHANELPYIFGVLNRTIRTPLGTRKADEETSKLYQTYILNFVNYENPNGASDGSPNELYWPRHDEGQENLIFQNGKTRVEKDDYRKEGQEYLIELATGQA</sequence>
<evidence type="ECO:0000256" key="3">
    <source>
        <dbReference type="RuleBase" id="RU361235"/>
    </source>
</evidence>
<organism evidence="5 6">
    <name type="scientific">Leucosporidium creatinivorum</name>
    <dbReference type="NCBI Taxonomy" id="106004"/>
    <lineage>
        <taxon>Eukaryota</taxon>
        <taxon>Fungi</taxon>
        <taxon>Dikarya</taxon>
        <taxon>Basidiomycota</taxon>
        <taxon>Pucciniomycotina</taxon>
        <taxon>Microbotryomycetes</taxon>
        <taxon>Leucosporidiales</taxon>
        <taxon>Leucosporidium</taxon>
    </lineage>
</organism>
<proteinExistence type="inferred from homology"/>
<evidence type="ECO:0000313" key="6">
    <source>
        <dbReference type="Proteomes" id="UP000193467"/>
    </source>
</evidence>
<dbReference type="STRING" id="106004.A0A1Y2FY02"/>
<keyword evidence="6" id="KW-1185">Reference proteome</keyword>
<dbReference type="InterPro" id="IPR002018">
    <property type="entry name" value="CarbesteraseB"/>
</dbReference>
<feature type="chain" id="PRO_5011817706" description="Carboxylic ester hydrolase" evidence="3">
    <location>
        <begin position="18"/>
        <end position="552"/>
    </location>
</feature>
<dbReference type="Pfam" id="PF00135">
    <property type="entry name" value="COesterase"/>
    <property type="match status" value="1"/>
</dbReference>
<reference evidence="5 6" key="1">
    <citation type="submission" date="2016-07" db="EMBL/GenBank/DDBJ databases">
        <title>Pervasive Adenine N6-methylation of Active Genes in Fungi.</title>
        <authorList>
            <consortium name="DOE Joint Genome Institute"/>
            <person name="Mondo S.J."/>
            <person name="Dannebaum R.O."/>
            <person name="Kuo R.C."/>
            <person name="Labutti K."/>
            <person name="Haridas S."/>
            <person name="Kuo A."/>
            <person name="Salamov A."/>
            <person name="Ahrendt S.R."/>
            <person name="Lipzen A."/>
            <person name="Sullivan W."/>
            <person name="Andreopoulos W.B."/>
            <person name="Clum A."/>
            <person name="Lindquist E."/>
            <person name="Daum C."/>
            <person name="Ramamoorthy G.K."/>
            <person name="Gryganskyi A."/>
            <person name="Culley D."/>
            <person name="Magnuson J.K."/>
            <person name="James T.Y."/>
            <person name="O'Malley M.A."/>
            <person name="Stajich J.E."/>
            <person name="Spatafora J.W."/>
            <person name="Visel A."/>
            <person name="Grigoriev I.V."/>
        </authorList>
    </citation>
    <scope>NUCLEOTIDE SEQUENCE [LARGE SCALE GENOMIC DNA]</scope>
    <source>
        <strain evidence="5 6">62-1032</strain>
    </source>
</reference>